<evidence type="ECO:0000259" key="9">
    <source>
        <dbReference type="PROSITE" id="PS50850"/>
    </source>
</evidence>
<dbReference type="InterPro" id="IPR050171">
    <property type="entry name" value="MFS_Transporters"/>
</dbReference>
<reference evidence="11" key="1">
    <citation type="journal article" date="2019" name="Int. J. Syst. Evol. Microbiol.">
        <title>The Global Catalogue of Microorganisms (GCM) 10K type strain sequencing project: providing services to taxonomists for standard genome sequencing and annotation.</title>
        <authorList>
            <consortium name="The Broad Institute Genomics Platform"/>
            <consortium name="The Broad Institute Genome Sequencing Center for Infectious Disease"/>
            <person name="Wu L."/>
            <person name="Ma J."/>
        </authorList>
    </citation>
    <scope>NUCLEOTIDE SEQUENCE [LARGE SCALE GENOMIC DNA]</scope>
    <source>
        <strain evidence="11">JCM 14326</strain>
    </source>
</reference>
<evidence type="ECO:0000313" key="11">
    <source>
        <dbReference type="Proteomes" id="UP001501094"/>
    </source>
</evidence>
<feature type="transmembrane region" description="Helical" evidence="8">
    <location>
        <begin position="262"/>
        <end position="295"/>
    </location>
</feature>
<dbReference type="PROSITE" id="PS50850">
    <property type="entry name" value="MFS"/>
    <property type="match status" value="1"/>
</dbReference>
<feature type="domain" description="Major facilitator superfamily (MFS) profile" evidence="9">
    <location>
        <begin position="1"/>
        <end position="373"/>
    </location>
</feature>
<feature type="transmembrane region" description="Helical" evidence="8">
    <location>
        <begin position="195"/>
        <end position="212"/>
    </location>
</feature>
<accession>A0ABP4ZKS3</accession>
<name>A0ABP4ZKS3_9MICO</name>
<dbReference type="Gene3D" id="1.20.1250.20">
    <property type="entry name" value="MFS general substrate transporter like domains"/>
    <property type="match status" value="2"/>
</dbReference>
<dbReference type="InterPro" id="IPR011701">
    <property type="entry name" value="MFS"/>
</dbReference>
<keyword evidence="2" id="KW-0813">Transport</keyword>
<proteinExistence type="predicted"/>
<dbReference type="Proteomes" id="UP001501094">
    <property type="component" value="Unassembled WGS sequence"/>
</dbReference>
<feature type="transmembrane region" description="Helical" evidence="8">
    <location>
        <begin position="58"/>
        <end position="76"/>
    </location>
</feature>
<dbReference type="SUPFAM" id="SSF103473">
    <property type="entry name" value="MFS general substrate transporter"/>
    <property type="match status" value="1"/>
</dbReference>
<comment type="caution">
    <text evidence="10">The sequence shown here is derived from an EMBL/GenBank/DDBJ whole genome shotgun (WGS) entry which is preliminary data.</text>
</comment>
<comment type="subcellular location">
    <subcellularLocation>
        <location evidence="1">Cell membrane</location>
        <topology evidence="1">Multi-pass membrane protein</topology>
    </subcellularLocation>
</comment>
<dbReference type="EMBL" id="BAAANL010000002">
    <property type="protein sequence ID" value="GAA1856363.1"/>
    <property type="molecule type" value="Genomic_DNA"/>
</dbReference>
<dbReference type="InterPro" id="IPR020846">
    <property type="entry name" value="MFS_dom"/>
</dbReference>
<feature type="region of interest" description="Disordered" evidence="7">
    <location>
        <begin position="379"/>
        <end position="400"/>
    </location>
</feature>
<gene>
    <name evidence="10" type="ORF">GCM10009751_11940</name>
</gene>
<evidence type="ECO:0000256" key="1">
    <source>
        <dbReference type="ARBA" id="ARBA00004651"/>
    </source>
</evidence>
<dbReference type="CDD" id="cd17329">
    <property type="entry name" value="MFS_MdtH_MDR_like"/>
    <property type="match status" value="1"/>
</dbReference>
<dbReference type="PANTHER" id="PTHR23517">
    <property type="entry name" value="RESISTANCE PROTEIN MDTM, PUTATIVE-RELATED-RELATED"/>
    <property type="match status" value="1"/>
</dbReference>
<keyword evidence="4 8" id="KW-0812">Transmembrane</keyword>
<keyword evidence="5 8" id="KW-1133">Transmembrane helix</keyword>
<evidence type="ECO:0000256" key="8">
    <source>
        <dbReference type="SAM" id="Phobius"/>
    </source>
</evidence>
<feature type="transmembrane region" description="Helical" evidence="8">
    <location>
        <begin position="82"/>
        <end position="105"/>
    </location>
</feature>
<dbReference type="PANTHER" id="PTHR23517:SF2">
    <property type="entry name" value="MULTIDRUG RESISTANCE PROTEIN MDTH"/>
    <property type="match status" value="1"/>
</dbReference>
<organism evidence="10 11">
    <name type="scientific">Myceligenerans crystallogenes</name>
    <dbReference type="NCBI Taxonomy" id="316335"/>
    <lineage>
        <taxon>Bacteria</taxon>
        <taxon>Bacillati</taxon>
        <taxon>Actinomycetota</taxon>
        <taxon>Actinomycetes</taxon>
        <taxon>Micrococcales</taxon>
        <taxon>Promicromonosporaceae</taxon>
        <taxon>Myceligenerans</taxon>
    </lineage>
</organism>
<keyword evidence="6 8" id="KW-0472">Membrane</keyword>
<sequence length="400" mass="41400">MFINKFGNFVNVFIVLYLVQNGYSAAQSGVALGVIGLGNMIGNIVGGSLADRIGRKPLLVWSMLASGVVTMVVPLFTDYLAIIAWLTLLGFVSQLFRPAAGALLVDSVPPEQRLTAFAFLRLAINVGMAVGPAVGGFLSSYSYTWMFIGDGITSILFGLLAMFLLKEVREVRSPGGPDGVPAAPAAGYGTVLRDLRFLAFLLAMVGATYVYIQHTATLPLHVTAAGFSNEQFGLLIGLNALLVVVFEIPITRLTGRFDARVMMCAGLVILGAGMALTGLSGSIVALAATITVWTVAEMVYTPIANAYPGDVAPESARGRYQGAEGLAHTIGATAGPVIGGALYAVSAATHWWLCLVIGLASAALVMLARKPPAVDAGEPAAQAPAVQAGEPAAVEGGKSA</sequence>
<evidence type="ECO:0000256" key="4">
    <source>
        <dbReference type="ARBA" id="ARBA00022692"/>
    </source>
</evidence>
<evidence type="ECO:0000256" key="7">
    <source>
        <dbReference type="SAM" id="MobiDB-lite"/>
    </source>
</evidence>
<dbReference type="Pfam" id="PF07690">
    <property type="entry name" value="MFS_1"/>
    <property type="match status" value="1"/>
</dbReference>
<evidence type="ECO:0000256" key="3">
    <source>
        <dbReference type="ARBA" id="ARBA00022475"/>
    </source>
</evidence>
<keyword evidence="3" id="KW-1003">Cell membrane</keyword>
<keyword evidence="11" id="KW-1185">Reference proteome</keyword>
<feature type="transmembrane region" description="Helical" evidence="8">
    <location>
        <begin position="25"/>
        <end position="46"/>
    </location>
</feature>
<protein>
    <submittedName>
        <fullName evidence="10">MFS transporter</fullName>
    </submittedName>
</protein>
<evidence type="ECO:0000256" key="6">
    <source>
        <dbReference type="ARBA" id="ARBA00023136"/>
    </source>
</evidence>
<dbReference type="InterPro" id="IPR036259">
    <property type="entry name" value="MFS_trans_sf"/>
</dbReference>
<evidence type="ECO:0000256" key="5">
    <source>
        <dbReference type="ARBA" id="ARBA00022989"/>
    </source>
</evidence>
<feature type="transmembrane region" description="Helical" evidence="8">
    <location>
        <begin position="117"/>
        <end position="138"/>
    </location>
</feature>
<feature type="transmembrane region" description="Helical" evidence="8">
    <location>
        <begin position="144"/>
        <end position="165"/>
    </location>
</feature>
<feature type="transmembrane region" description="Helical" evidence="8">
    <location>
        <begin position="232"/>
        <end position="250"/>
    </location>
</feature>
<evidence type="ECO:0000313" key="10">
    <source>
        <dbReference type="EMBL" id="GAA1856363.1"/>
    </source>
</evidence>
<evidence type="ECO:0000256" key="2">
    <source>
        <dbReference type="ARBA" id="ARBA00022448"/>
    </source>
</evidence>